<feature type="region of interest" description="Disordered" evidence="1">
    <location>
        <begin position="90"/>
        <end position="111"/>
    </location>
</feature>
<keyword evidence="3" id="KW-1185">Reference proteome</keyword>
<dbReference type="GeneID" id="18126160"/>
<reference evidence="2 3" key="1">
    <citation type="journal article" date="2014" name="Genome Announc.">
        <title>Genome Sequence of an Alphabaculovirus Isolated from Choristoneura murinana.</title>
        <authorList>
            <person name="Rohrmann G.F."/>
            <person name="Erlandson M.A."/>
            <person name="Theilmann D.A."/>
        </authorList>
    </citation>
    <scope>NUCLEOTIDE SEQUENCE [LARGE SCALE GENOMIC DNA]</scope>
    <source>
        <strain evidence="2 3">Darmstadt</strain>
    </source>
</reference>
<dbReference type="OrthoDB" id="26385at10239"/>
<dbReference type="Pfam" id="PF07206">
    <property type="entry name" value="Baculo_LEF-10"/>
    <property type="match status" value="1"/>
</dbReference>
<gene>
    <name evidence="2" type="ORF">chmu097</name>
</gene>
<name>V9XVF2_9ABAC</name>
<evidence type="ECO:0000313" key="2">
    <source>
        <dbReference type="EMBL" id="AHD25583.1"/>
    </source>
</evidence>
<evidence type="ECO:0000256" key="1">
    <source>
        <dbReference type="SAM" id="MobiDB-lite"/>
    </source>
</evidence>
<organism evidence="2 3">
    <name type="scientific">Choristoneura murinana nucleopolyhedrovirus</name>
    <dbReference type="NCBI Taxonomy" id="1987479"/>
    <lineage>
        <taxon>Viruses</taxon>
        <taxon>Viruses incertae sedis</taxon>
        <taxon>Naldaviricetes</taxon>
        <taxon>Lefavirales</taxon>
        <taxon>Baculoviridae</taxon>
        <taxon>Alphabaculovirus</taxon>
        <taxon>Alphabaculovirus chomurinanae</taxon>
    </lineage>
</organism>
<evidence type="ECO:0000313" key="3">
    <source>
        <dbReference type="Proteomes" id="UP000203482"/>
    </source>
</evidence>
<dbReference type="KEGG" id="vg:18126160"/>
<protein>
    <submittedName>
        <fullName evidence="2">Lef10</fullName>
    </submittedName>
</protein>
<accession>V9XVF2</accession>
<dbReference type="EMBL" id="KF894742">
    <property type="protein sequence ID" value="AHD25583.1"/>
    <property type="molecule type" value="Genomic_DNA"/>
</dbReference>
<dbReference type="InterPro" id="IPR009855">
    <property type="entry name" value="Baculo_LEF-10"/>
</dbReference>
<proteinExistence type="predicted"/>
<dbReference type="Proteomes" id="UP000203482">
    <property type="component" value="Segment"/>
</dbReference>
<feature type="compositionally biased region" description="Low complexity" evidence="1">
    <location>
        <begin position="92"/>
        <end position="111"/>
    </location>
</feature>
<sequence>MKWTACTRSFTSGSRPKTRSTWSSTLRAILNMAHPLTAADVDLIACVLRDNLFLVGDSLRCNVFNKEAGHFESVYFGEIGAAQAHSPDQNAVLDASSASDVQSSTSSQRLS</sequence>
<dbReference type="RefSeq" id="YP_008992189.1">
    <property type="nucleotide sequence ID" value="NC_023177.1"/>
</dbReference>